<dbReference type="SMART" id="SM00186">
    <property type="entry name" value="FBG"/>
    <property type="match status" value="4"/>
</dbReference>
<dbReference type="SUPFAM" id="SSF56496">
    <property type="entry name" value="Fibrinogen C-terminal domain-like"/>
    <property type="match status" value="4"/>
</dbReference>
<feature type="domain" description="Fibrinogen C-terminal" evidence="1">
    <location>
        <begin position="240"/>
        <end position="459"/>
    </location>
</feature>
<dbReference type="InterPro" id="IPR036056">
    <property type="entry name" value="Fibrinogen-like_C"/>
</dbReference>
<dbReference type="Proteomes" id="UP001209878">
    <property type="component" value="Unassembled WGS sequence"/>
</dbReference>
<sequence length="1198" mass="132807">MTSFPFPVVDCVAVQNAGGTTSGVYTVYPDGQPLTVFCDHKENNGGWLVSAPTRMHKARTQSCTQDRTSTPTLEIGADGSVNFNDKNWADYKNGFGDVSGEFWLGNERLHAMTKTGHVALRIDMESFDGETRFAEYSSFSVGDEASEYVLHVGGYIPSSNAGDSLTKVNNGMKFTTPDKHNSLCPDLYGGSWWYGPRTDCFTARLTGKYLTPGHFLFGEGMHWEKYLGLTTSLKRAEMKLKVTRTVADCVAVQNAGGTSSGVYTVYPDGQPLTVFCDHKENNGGWLVFLRHEDGSVNFNDKNWADYKNGFGDVSGEFWLGNERLHAMTKTGNVALRIDMESFDGETRFAEYSSFSVGDEASEYVLHVGGYIPSSNAGDSLTKVNNGMKFTTPDKHNSLCPDLYGGSWWYGPRTDCFTARLTGKYLTPGHFLFGEGMHWEKYLGLTTSLKRAEMKLKVTRTVADCVAVQNAGGTSSGVYTVYPDGQPLTVFCDHKENNGGWLVFLRHEDGSVNFNDKNWADYKNGFGDVSGEFWLGNERLHAMTKTGNVALRIDMESFDGETRFAEYSSFSVGDEASEYVLHVGGYIPSSNAGDSLTKVNNGMKFTTPDKHNSLCPDLYGGSWWYGPRTDCFTARLTGKYLTPGHFLFGEGMHWEKYLGLTTSLKRAEMKLKVTRTVADCVAVQNAGGTSSGVYTVYPDGQPLTVFCDHKENNGGWLVFLRHEDGSVNFNDKNWADYKNGFGDVSGEFWLGNERLHAMTKTGNVALRIDMESFDGETRFAEYSSFSVGDEASEYVLHVGGYIPSSNAGDSLTKVNNGMKFTTPDKHNSLCPDLYGGSWWYGPRTDCFTARLTGKYLTPGHFLFGEGMHWEKYLGLTTSLKRAEMKLKVTRTGNLTETNELMKQWTQDCLPHRLHHNQIAMLERERALVIEALTCSLLLVLLQTNASRTVYEMDFAASALGHHVVFISHTDQMVLEPAKSTADCSRRRRFWLSWDEGVVTGGEGPIPGRRELVRLRQSHDTADVVAVATLVTEPDDAKADFTIYPVSAQLKVKPAVDFAESVRLSDLDNKTCMSLVAGQVFSQETRGWTRPVVDRCWLPGVTIETCGDSGETGSFTVTVVGRRISCDRHSLEVFMKHTDDRVCGLRGSFHRCRLTSAGVSSDQLTTCVASCQCRVAKCNSPTVRFVTLREHSEVCEITVE</sequence>
<dbReference type="InterPro" id="IPR014716">
    <property type="entry name" value="Fibrinogen_a/b/g_C_1"/>
</dbReference>
<organism evidence="2 3">
    <name type="scientific">Ridgeia piscesae</name>
    <name type="common">Tubeworm</name>
    <dbReference type="NCBI Taxonomy" id="27915"/>
    <lineage>
        <taxon>Eukaryota</taxon>
        <taxon>Metazoa</taxon>
        <taxon>Spiralia</taxon>
        <taxon>Lophotrochozoa</taxon>
        <taxon>Annelida</taxon>
        <taxon>Polychaeta</taxon>
        <taxon>Sedentaria</taxon>
        <taxon>Canalipalpata</taxon>
        <taxon>Sabellida</taxon>
        <taxon>Siboglinidae</taxon>
        <taxon>Ridgeia</taxon>
    </lineage>
</organism>
<reference evidence="2" key="1">
    <citation type="journal article" date="2023" name="Mol. Biol. Evol.">
        <title>Third-Generation Sequencing Reveals the Adaptive Role of the Epigenome in Three Deep-Sea Polychaetes.</title>
        <authorList>
            <person name="Perez M."/>
            <person name="Aroh O."/>
            <person name="Sun Y."/>
            <person name="Lan Y."/>
            <person name="Juniper S.K."/>
            <person name="Young C.R."/>
            <person name="Angers B."/>
            <person name="Qian P.Y."/>
        </authorList>
    </citation>
    <scope>NUCLEOTIDE SEQUENCE</scope>
    <source>
        <strain evidence="2">R07B-5</strain>
    </source>
</reference>
<comment type="caution">
    <text evidence="2">The sequence shown here is derived from an EMBL/GenBank/DDBJ whole genome shotgun (WGS) entry which is preliminary data.</text>
</comment>
<proteinExistence type="predicted"/>
<name>A0AAD9L2D4_RIDPI</name>
<feature type="domain" description="Fibrinogen C-terminal" evidence="1">
    <location>
        <begin position="463"/>
        <end position="669"/>
    </location>
</feature>
<evidence type="ECO:0000259" key="1">
    <source>
        <dbReference type="PROSITE" id="PS51406"/>
    </source>
</evidence>
<dbReference type="Pfam" id="PF00147">
    <property type="entry name" value="Fibrinogen_C"/>
    <property type="match status" value="5"/>
</dbReference>
<feature type="domain" description="Fibrinogen C-terminal" evidence="1">
    <location>
        <begin position="670"/>
        <end position="889"/>
    </location>
</feature>
<protein>
    <recommendedName>
        <fullName evidence="1">Fibrinogen C-terminal domain-containing protein</fullName>
    </recommendedName>
</protein>
<dbReference type="PANTHER" id="PTHR19143">
    <property type="entry name" value="FIBRINOGEN/TENASCIN/ANGIOPOEITIN"/>
    <property type="match status" value="1"/>
</dbReference>
<dbReference type="InterPro" id="IPR050373">
    <property type="entry name" value="Fibrinogen_C-term_domain"/>
</dbReference>
<accession>A0AAD9L2D4</accession>
<dbReference type="CDD" id="cd00087">
    <property type="entry name" value="FReD"/>
    <property type="match status" value="4"/>
</dbReference>
<dbReference type="InterPro" id="IPR002181">
    <property type="entry name" value="Fibrinogen_a/b/g_C_dom"/>
</dbReference>
<feature type="domain" description="Fibrinogen C-terminal" evidence="1">
    <location>
        <begin position="2"/>
        <end position="239"/>
    </location>
</feature>
<keyword evidence="3" id="KW-1185">Reference proteome</keyword>
<dbReference type="EMBL" id="JAODUO010000366">
    <property type="protein sequence ID" value="KAK2182103.1"/>
    <property type="molecule type" value="Genomic_DNA"/>
</dbReference>
<gene>
    <name evidence="2" type="ORF">NP493_366g01002</name>
</gene>
<evidence type="ECO:0000313" key="2">
    <source>
        <dbReference type="EMBL" id="KAK2182103.1"/>
    </source>
</evidence>
<evidence type="ECO:0000313" key="3">
    <source>
        <dbReference type="Proteomes" id="UP001209878"/>
    </source>
</evidence>
<dbReference type="PROSITE" id="PS51406">
    <property type="entry name" value="FIBRINOGEN_C_2"/>
    <property type="match status" value="4"/>
</dbReference>
<dbReference type="AlphaFoldDB" id="A0AAD9L2D4"/>
<dbReference type="GO" id="GO:0005615">
    <property type="term" value="C:extracellular space"/>
    <property type="evidence" value="ECO:0007669"/>
    <property type="project" value="TreeGrafter"/>
</dbReference>
<dbReference type="Gene3D" id="3.90.215.10">
    <property type="entry name" value="Gamma Fibrinogen, chain A, domain 1"/>
    <property type="match status" value="4"/>
</dbReference>